<name>A0A069A3V2_CLODI</name>
<dbReference type="RefSeq" id="WP_009890651.1">
    <property type="nucleotide sequence ID" value="NZ_AP031492.1"/>
</dbReference>
<evidence type="ECO:0000313" key="11">
    <source>
        <dbReference type="Proteomes" id="UP000372533"/>
    </source>
</evidence>
<dbReference type="Proteomes" id="UP000372533">
    <property type="component" value="Unassembled WGS sequence"/>
</dbReference>
<evidence type="ECO:0000313" key="5">
    <source>
        <dbReference type="EMBL" id="CDT34368.1"/>
    </source>
</evidence>
<dbReference type="EMBL" id="LK933116">
    <property type="protein sequence ID" value="CDT34368.1"/>
    <property type="molecule type" value="Genomic_DNA"/>
</dbReference>
<dbReference type="Proteomes" id="UP000411588">
    <property type="component" value="Unassembled WGS sequence"/>
</dbReference>
<accession>A0A069A3V2</accession>
<dbReference type="EMBL" id="LK932505">
    <property type="protein sequence ID" value="CDS85392.1"/>
    <property type="molecule type" value="Genomic_DNA"/>
</dbReference>
<reference evidence="9 11" key="3">
    <citation type="submission" date="2019-04" db="EMBL/GenBank/DDBJ databases">
        <authorList>
            <consortium name="Pathogen Informatics"/>
        </authorList>
    </citation>
    <scope>NUCLEOTIDE SEQUENCE [LARGE SCALE GENOMIC DNA]</scope>
    <source>
        <strain evidence="12">clo34</strain>
        <strain evidence="8">Clo34</strain>
        <strain evidence="9">Tl291</strain>
        <strain evidence="11">tl291</strain>
        <strain evidence="7 10">VRECD0157</strain>
    </source>
</reference>
<organism evidence="3">
    <name type="scientific">Clostridioides difficile</name>
    <name type="common">Peptoclostridium difficile</name>
    <dbReference type="NCBI Taxonomy" id="1496"/>
    <lineage>
        <taxon>Bacteria</taxon>
        <taxon>Bacillati</taxon>
        <taxon>Bacillota</taxon>
        <taxon>Clostridia</taxon>
        <taxon>Peptostreptococcales</taxon>
        <taxon>Peptostreptococcaceae</taxon>
        <taxon>Clostridioides</taxon>
    </lineage>
</organism>
<dbReference type="EMBL" id="LK932402">
    <property type="protein sequence ID" value="CDS88023.1"/>
    <property type="molecule type" value="Genomic_DNA"/>
</dbReference>
<evidence type="ECO:0000313" key="8">
    <source>
        <dbReference type="EMBL" id="VFD29256.1"/>
    </source>
</evidence>
<dbReference type="EMBL" id="CAAJVP010000005">
    <property type="protein sequence ID" value="VHY02354.1"/>
    <property type="molecule type" value="Genomic_DNA"/>
</dbReference>
<dbReference type="NCBIfam" id="TIGR02876">
    <property type="entry name" value="spore_yqfD"/>
    <property type="match status" value="1"/>
</dbReference>
<evidence type="ECO:0000313" key="9">
    <source>
        <dbReference type="EMBL" id="VHY02354.1"/>
    </source>
</evidence>
<feature type="coiled-coil region" evidence="1">
    <location>
        <begin position="305"/>
        <end position="332"/>
    </location>
</feature>
<evidence type="ECO:0000313" key="6">
    <source>
        <dbReference type="EMBL" id="HBH1543634.1"/>
    </source>
</evidence>
<evidence type="ECO:0000256" key="1">
    <source>
        <dbReference type="SAM" id="Coils"/>
    </source>
</evidence>
<dbReference type="Proteomes" id="UP000189137">
    <property type="component" value="Unassembled WGS sequence"/>
</dbReference>
<dbReference type="Proteomes" id="UP000878956">
    <property type="component" value="Unassembled WGS sequence"/>
</dbReference>
<keyword evidence="1" id="KW-0175">Coiled coil</keyword>
<feature type="region of interest" description="Disordered" evidence="2">
    <location>
        <begin position="384"/>
        <end position="447"/>
    </location>
</feature>
<dbReference type="InterPro" id="IPR010690">
    <property type="entry name" value="YqfD"/>
</dbReference>
<dbReference type="EMBL" id="DAEPXK010000043">
    <property type="protein sequence ID" value="HBH1543634.1"/>
    <property type="molecule type" value="Genomic_DNA"/>
</dbReference>
<dbReference type="PIRSF" id="PIRSF029895">
    <property type="entry name" value="SpoIV"/>
    <property type="match status" value="1"/>
</dbReference>
<proteinExistence type="predicted"/>
<reference evidence="6" key="2">
    <citation type="journal article" date="2018" name="Genome Biol.">
        <title>SKESA: strategic k-mer extension for scrupulous assemblies.</title>
        <authorList>
            <person name="Souvorov A."/>
            <person name="Agarwala R."/>
            <person name="Lipman D.J."/>
        </authorList>
    </citation>
    <scope>NUCLEOTIDE SEQUENCE</scope>
    <source>
        <strain evidence="6">HN1000</strain>
    </source>
</reference>
<evidence type="ECO:0000313" key="4">
    <source>
        <dbReference type="EMBL" id="CDS88023.1"/>
    </source>
</evidence>
<protein>
    <submittedName>
        <fullName evidence="6">Sporulation protein YqfD</fullName>
    </submittedName>
    <submittedName>
        <fullName evidence="3">Stage IV sporulation protein</fullName>
    </submittedName>
</protein>
<gene>
    <name evidence="3" type="primary">spoIV</name>
    <name evidence="6" type="synonym">yqfD</name>
    <name evidence="5" type="ORF">BN1095_440088</name>
    <name evidence="3" type="ORF">BN1096_520263</name>
    <name evidence="4" type="ORF">BN1097_630357</name>
    <name evidence="6" type="ORF">KRM00_003164</name>
    <name evidence="9" type="ORF">SAMEA1402366_01347</name>
    <name evidence="8" type="ORF">SAMEA1402399_00295</name>
    <name evidence="7" type="ORF">SAMEA3375112_02403</name>
</gene>
<evidence type="ECO:0000313" key="3">
    <source>
        <dbReference type="EMBL" id="CDS85392.1"/>
    </source>
</evidence>
<dbReference type="AlphaFoldDB" id="A0A069A3V2"/>
<reference evidence="3" key="1">
    <citation type="submission" date="2014-07" db="EMBL/GenBank/DDBJ databases">
        <authorList>
            <person name="Monot Marc"/>
        </authorList>
    </citation>
    <scope>NUCLEOTIDE SEQUENCE</scope>
    <source>
        <strain evidence="5">7032989</strain>
        <strain evidence="4">7032994</strain>
    </source>
</reference>
<evidence type="ECO:0000313" key="7">
    <source>
        <dbReference type="EMBL" id="SJS55508.1"/>
    </source>
</evidence>
<evidence type="ECO:0000256" key="2">
    <source>
        <dbReference type="SAM" id="MobiDB-lite"/>
    </source>
</evidence>
<reference evidence="6" key="4">
    <citation type="submission" date="2021-06" db="EMBL/GenBank/DDBJ databases">
        <authorList>
            <consortium name="NCBI Pathogen Detection Project"/>
        </authorList>
    </citation>
    <scope>NUCLEOTIDE SEQUENCE</scope>
    <source>
        <strain evidence="6">HN1000</strain>
    </source>
</reference>
<dbReference type="Pfam" id="PF06898">
    <property type="entry name" value="YqfD"/>
    <property type="match status" value="1"/>
</dbReference>
<evidence type="ECO:0000313" key="10">
    <source>
        <dbReference type="Proteomes" id="UP000189137"/>
    </source>
</evidence>
<evidence type="ECO:0000313" key="12">
    <source>
        <dbReference type="Proteomes" id="UP000411588"/>
    </source>
</evidence>
<sequence>MISFIRGYYVIVVEGVGLEQFLNHLIRNGISVYNVTRIKNTKMEFHIDRQDIKEFKNVYRGSKFDIKVKQKTGVPFIIKRVYKHKGMWICALVSLFLLMSTSQFVTDVYIQSPEGIKKEALRNELYKVGVRPGVYKKSIDRKEVRDHMMSKFNDVAYLSINVKGTNIFVTVTKKAESLKSTDQSNYCNVIALKNGIIEKVIPRSGKSVIKSGDIVQKGDVLLNGANTKSIPEVWASTFYESTKKASYVDTVNKKTGEKKNIYTLSFYDKEFTMRKNIKYKDYVVENKEKKLSIGNYTFPIKIKTSTFYETKKVEVKRNKEELKKELSEKALKELEYIIPASARIIDVKHNFKVNKNMLEYLITVQTSENIAKIYPLSKSEAERFIKEESKPDEGEEEVPSNPEKRPLNDIRNEFDEDNKDNKDQNNSDENNSNQNSNNSQNNNSNNN</sequence>
<dbReference type="EMBL" id="CAADAN010000001">
    <property type="protein sequence ID" value="VFD29256.1"/>
    <property type="molecule type" value="Genomic_DNA"/>
</dbReference>
<dbReference type="PATRIC" id="fig|1496.1373.peg.522"/>
<feature type="compositionally biased region" description="Basic and acidic residues" evidence="2">
    <location>
        <begin position="402"/>
        <end position="425"/>
    </location>
</feature>
<feature type="compositionally biased region" description="Low complexity" evidence="2">
    <location>
        <begin position="427"/>
        <end position="447"/>
    </location>
</feature>
<dbReference type="EMBL" id="FUPS01000007">
    <property type="protein sequence ID" value="SJS55508.1"/>
    <property type="molecule type" value="Genomic_DNA"/>
</dbReference>